<name>A0A0M3IM48_ASCLU</name>
<sequence length="297" mass="31592">MTSITGGSLGPIIPQEPSSIVPQEPMPLITPQGVIGGPSPNIAHGSMISQESGQMLPQGSGSVIPSQNIQIIPQGSSPMNPTQGTQMMPQFAGIVPQASDCVSACMPACSVPCARQNLATSQAIGSLVYVTPPSTYVPNPGKVEPATQQPTKECLAACMQQCNAQCIQNQPQPLPLTPEPVPIQSQATSIPTQFRASVHLQPLVTECLPSATIEIECVCPRGFIVCVVMGRFVEFVTTMGLFIRIMEANIKAENSTWENPLEAVLNVTNYKNQTLDLGCSTTVLFLAFMMLNEPQTK</sequence>
<dbReference type="WBParaSite" id="ALUE_0001982601-mRNA-1">
    <property type="protein sequence ID" value="ALUE_0001982601-mRNA-1"/>
    <property type="gene ID" value="ALUE_0001982601"/>
</dbReference>
<accession>A0A0M3IM48</accession>
<evidence type="ECO:0000256" key="1">
    <source>
        <dbReference type="SAM" id="MobiDB-lite"/>
    </source>
</evidence>
<dbReference type="Proteomes" id="UP000036681">
    <property type="component" value="Unplaced"/>
</dbReference>
<keyword evidence="2" id="KW-1185">Reference proteome</keyword>
<proteinExistence type="predicted"/>
<dbReference type="AlphaFoldDB" id="A0A0M3IM48"/>
<evidence type="ECO:0000313" key="3">
    <source>
        <dbReference type="WBParaSite" id="ALUE_0001982601-mRNA-1"/>
    </source>
</evidence>
<protein>
    <submittedName>
        <fullName evidence="3">Phospholipid scramblase</fullName>
    </submittedName>
</protein>
<reference evidence="3" key="1">
    <citation type="submission" date="2017-02" db="UniProtKB">
        <authorList>
            <consortium name="WormBaseParasite"/>
        </authorList>
    </citation>
    <scope>IDENTIFICATION</scope>
</reference>
<evidence type="ECO:0000313" key="2">
    <source>
        <dbReference type="Proteomes" id="UP000036681"/>
    </source>
</evidence>
<feature type="region of interest" description="Disordered" evidence="1">
    <location>
        <begin position="1"/>
        <end position="21"/>
    </location>
</feature>
<organism evidence="2 3">
    <name type="scientific">Ascaris lumbricoides</name>
    <name type="common">Giant roundworm</name>
    <dbReference type="NCBI Taxonomy" id="6252"/>
    <lineage>
        <taxon>Eukaryota</taxon>
        <taxon>Metazoa</taxon>
        <taxon>Ecdysozoa</taxon>
        <taxon>Nematoda</taxon>
        <taxon>Chromadorea</taxon>
        <taxon>Rhabditida</taxon>
        <taxon>Spirurina</taxon>
        <taxon>Ascaridomorpha</taxon>
        <taxon>Ascaridoidea</taxon>
        <taxon>Ascarididae</taxon>
        <taxon>Ascaris</taxon>
    </lineage>
</organism>